<dbReference type="AlphaFoldDB" id="A0A377Z6Y3"/>
<name>A0A377Z6Y3_KLEPN</name>
<dbReference type="Proteomes" id="UP000254020">
    <property type="component" value="Unassembled WGS sequence"/>
</dbReference>
<accession>A0A377Z6Y3</accession>
<evidence type="ECO:0000313" key="1">
    <source>
        <dbReference type="EMBL" id="STU63145.1"/>
    </source>
</evidence>
<proteinExistence type="predicted"/>
<dbReference type="EMBL" id="UGMA01000005">
    <property type="protein sequence ID" value="STU63145.1"/>
    <property type="molecule type" value="Genomic_DNA"/>
</dbReference>
<organism evidence="1 2">
    <name type="scientific">Klebsiella pneumoniae subsp. pneumoniae</name>
    <dbReference type="NCBI Taxonomy" id="72407"/>
    <lineage>
        <taxon>Bacteria</taxon>
        <taxon>Pseudomonadati</taxon>
        <taxon>Pseudomonadota</taxon>
        <taxon>Gammaproteobacteria</taxon>
        <taxon>Enterobacterales</taxon>
        <taxon>Enterobacteriaceae</taxon>
        <taxon>Klebsiella/Raoultella group</taxon>
        <taxon>Klebsiella</taxon>
        <taxon>Klebsiella pneumoniae complex</taxon>
    </lineage>
</organism>
<reference evidence="1 2" key="1">
    <citation type="submission" date="2018-06" db="EMBL/GenBank/DDBJ databases">
        <authorList>
            <consortium name="Pathogen Informatics"/>
            <person name="Doyle S."/>
        </authorList>
    </citation>
    <scope>NUCLEOTIDE SEQUENCE [LARGE SCALE GENOMIC DNA]</scope>
    <source>
        <strain evidence="1 2">NCTC9504</strain>
    </source>
</reference>
<protein>
    <submittedName>
        <fullName evidence="1">Uncharacterized protein</fullName>
    </submittedName>
</protein>
<gene>
    <name evidence="1" type="ORF">NCTC9504_01831</name>
</gene>
<sequence length="270" mass="29335">MMKGPYEVRPGLTLPDGDILYPDPAIFDTTLAMLDFGDTWAGAGKVEGYAANDRISNICYVDDFAYPNLPMPFDGNGIQFAEHNGSKITLPDSFIIPAGCQVQLVRLWVKFATSDVGETVARYNNQVVVIGETYASAKALTYISANNTETGEISNFPVGAWGAVWDTGKAFAAAKTGDVVQLAWLATKIDAEYATLRTFVNGRYAGDFLPAKYSARPADILIHQINNKGASENTVRCTVYRLAIDDLTDSTLTAEDIVARDFAENNGRFS</sequence>
<evidence type="ECO:0000313" key="2">
    <source>
        <dbReference type="Proteomes" id="UP000254020"/>
    </source>
</evidence>